<sequence length="148" mass="17498">MKQVIRELIMNGKIVEFQWIPSYVSIYGNERAELLAKRGTKSHMEEIVIPLDFLKRSINEKIMINYNRDLSNKLRDKYWENIVNDWKEFSRKPRKVAVANFSLKIRHDCLAEHLQRIGILTNSLCPICKIDTMNREHLLVCPDLESIL</sequence>
<dbReference type="GO" id="GO:0003676">
    <property type="term" value="F:nucleic acid binding"/>
    <property type="evidence" value="ECO:0007669"/>
    <property type="project" value="InterPro"/>
</dbReference>
<evidence type="ECO:0000313" key="2">
    <source>
        <dbReference type="EMBL" id="GFS69598.1"/>
    </source>
</evidence>
<dbReference type="EMBL" id="BMAW01000572">
    <property type="protein sequence ID" value="GFS69598.1"/>
    <property type="molecule type" value="Genomic_DNA"/>
</dbReference>
<protein>
    <submittedName>
        <fullName evidence="2">Uncharacterized protein LOC103523915</fullName>
    </submittedName>
</protein>
<dbReference type="PROSITE" id="PS50879">
    <property type="entry name" value="RNASE_H_1"/>
    <property type="match status" value="1"/>
</dbReference>
<reference evidence="2" key="1">
    <citation type="submission" date="2020-08" db="EMBL/GenBank/DDBJ databases">
        <title>Multicomponent nature underlies the extraordinary mechanical properties of spider dragline silk.</title>
        <authorList>
            <person name="Kono N."/>
            <person name="Nakamura H."/>
            <person name="Mori M."/>
            <person name="Yoshida Y."/>
            <person name="Ohtoshi R."/>
            <person name="Malay A.D."/>
            <person name="Moran D.A.P."/>
            <person name="Tomita M."/>
            <person name="Numata K."/>
            <person name="Arakawa K."/>
        </authorList>
    </citation>
    <scope>NUCLEOTIDE SEQUENCE</scope>
</reference>
<dbReference type="GO" id="GO:0004523">
    <property type="term" value="F:RNA-DNA hybrid ribonuclease activity"/>
    <property type="evidence" value="ECO:0007669"/>
    <property type="project" value="InterPro"/>
</dbReference>
<comment type="caution">
    <text evidence="2">The sequence shown here is derived from an EMBL/GenBank/DDBJ whole genome shotgun (WGS) entry which is preliminary data.</text>
</comment>
<dbReference type="Proteomes" id="UP000887013">
    <property type="component" value="Unassembled WGS sequence"/>
</dbReference>
<accession>A0A8X6SYJ8</accession>
<name>A0A8X6SYJ8_NEPPI</name>
<organism evidence="2 3">
    <name type="scientific">Nephila pilipes</name>
    <name type="common">Giant wood spider</name>
    <name type="synonym">Nephila maculata</name>
    <dbReference type="NCBI Taxonomy" id="299642"/>
    <lineage>
        <taxon>Eukaryota</taxon>
        <taxon>Metazoa</taxon>
        <taxon>Ecdysozoa</taxon>
        <taxon>Arthropoda</taxon>
        <taxon>Chelicerata</taxon>
        <taxon>Arachnida</taxon>
        <taxon>Araneae</taxon>
        <taxon>Araneomorphae</taxon>
        <taxon>Entelegynae</taxon>
        <taxon>Araneoidea</taxon>
        <taxon>Nephilidae</taxon>
        <taxon>Nephila</taxon>
    </lineage>
</organism>
<evidence type="ECO:0000259" key="1">
    <source>
        <dbReference type="PROSITE" id="PS50879"/>
    </source>
</evidence>
<dbReference type="OrthoDB" id="6515318at2759"/>
<feature type="domain" description="RNase H type-1" evidence="1">
    <location>
        <begin position="1"/>
        <end position="41"/>
    </location>
</feature>
<evidence type="ECO:0000313" key="3">
    <source>
        <dbReference type="Proteomes" id="UP000887013"/>
    </source>
</evidence>
<gene>
    <name evidence="2" type="ORF">NPIL_186011</name>
</gene>
<proteinExistence type="predicted"/>
<keyword evidence="3" id="KW-1185">Reference proteome</keyword>
<dbReference type="InterPro" id="IPR002156">
    <property type="entry name" value="RNaseH_domain"/>
</dbReference>
<dbReference type="AlphaFoldDB" id="A0A8X6SYJ8"/>